<dbReference type="PRINTS" id="PR00480">
    <property type="entry name" value="ASTACIN"/>
</dbReference>
<feature type="binding site" evidence="6">
    <location>
        <position position="156"/>
    </location>
    <ligand>
        <name>Zn(2+)</name>
        <dbReference type="ChEBI" id="CHEBI:29105"/>
        <note>catalytic</note>
    </ligand>
</feature>
<evidence type="ECO:0000256" key="4">
    <source>
        <dbReference type="ARBA" id="ARBA00022833"/>
    </source>
</evidence>
<organism evidence="9 10">
    <name type="scientific">Hyalella azteca</name>
    <name type="common">Amphipod</name>
    <dbReference type="NCBI Taxonomy" id="294128"/>
    <lineage>
        <taxon>Eukaryota</taxon>
        <taxon>Metazoa</taxon>
        <taxon>Ecdysozoa</taxon>
        <taxon>Arthropoda</taxon>
        <taxon>Crustacea</taxon>
        <taxon>Multicrustacea</taxon>
        <taxon>Malacostraca</taxon>
        <taxon>Eumalacostraca</taxon>
        <taxon>Peracarida</taxon>
        <taxon>Amphipoda</taxon>
        <taxon>Senticaudata</taxon>
        <taxon>Talitrida</taxon>
        <taxon>Talitroidea</taxon>
        <taxon>Hyalellidae</taxon>
        <taxon>Hyalella</taxon>
    </lineage>
</organism>
<feature type="non-terminal residue" evidence="10">
    <location>
        <position position="334"/>
    </location>
</feature>
<evidence type="ECO:0000256" key="6">
    <source>
        <dbReference type="PROSITE-ProRule" id="PRU01211"/>
    </source>
</evidence>
<name>A0A8B7NVU5_HYAAZ</name>
<dbReference type="GeneID" id="108674419"/>
<feature type="active site" evidence="6">
    <location>
        <position position="157"/>
    </location>
</feature>
<gene>
    <name evidence="10" type="primary">LOC108674419</name>
</gene>
<feature type="binding site" evidence="6">
    <location>
        <position position="166"/>
    </location>
    <ligand>
        <name>Zn(2+)</name>
        <dbReference type="ChEBI" id="CHEBI:29105"/>
        <note>catalytic</note>
    </ligand>
</feature>
<dbReference type="GO" id="GO:0006508">
    <property type="term" value="P:proteolysis"/>
    <property type="evidence" value="ECO:0007669"/>
    <property type="project" value="UniProtKB-KW"/>
</dbReference>
<keyword evidence="5 6" id="KW-0482">Metalloprotease</keyword>
<evidence type="ECO:0000259" key="8">
    <source>
        <dbReference type="PROSITE" id="PS51864"/>
    </source>
</evidence>
<dbReference type="RefSeq" id="XP_018017852.2">
    <property type="nucleotide sequence ID" value="XM_018162363.2"/>
</dbReference>
<dbReference type="AlphaFoldDB" id="A0A8B7NVU5"/>
<evidence type="ECO:0000313" key="10">
    <source>
        <dbReference type="RefSeq" id="XP_018017852.2"/>
    </source>
</evidence>
<dbReference type="InterPro" id="IPR006026">
    <property type="entry name" value="Peptidase_Metallo"/>
</dbReference>
<evidence type="ECO:0000256" key="7">
    <source>
        <dbReference type="RuleBase" id="RU361183"/>
    </source>
</evidence>
<dbReference type="PROSITE" id="PS51864">
    <property type="entry name" value="ASTACIN"/>
    <property type="match status" value="1"/>
</dbReference>
<dbReference type="Pfam" id="PF01400">
    <property type="entry name" value="Astacin"/>
    <property type="match status" value="1"/>
</dbReference>
<dbReference type="PANTHER" id="PTHR10127">
    <property type="entry name" value="DISCOIDIN, CUB, EGF, LAMININ , AND ZINC METALLOPROTEASE DOMAIN CONTAINING"/>
    <property type="match status" value="1"/>
</dbReference>
<evidence type="ECO:0000256" key="3">
    <source>
        <dbReference type="ARBA" id="ARBA00022801"/>
    </source>
</evidence>
<feature type="domain" description="Peptidase M12A" evidence="8">
    <location>
        <begin position="55"/>
        <end position="257"/>
    </location>
</feature>
<dbReference type="OMA" id="FIANNEC"/>
<keyword evidence="1 6" id="KW-0645">Protease</keyword>
<sequence>MTFKMARGKAHQTLLALCLCYAVVETISAPMDVATRADGSVLVGDMLYSAAQWQSLLARNLHSKEVLWPKTNGVVKIPYKIANPKINVTLLKLAISAWESKTCLEFPELPAADTTTAEYLNILIEKSCWSGVGYAQGRVTNISIAGDECDLKGIIHEFGHAMGLQHEQSRSDRDDNIIVITANIQPGDEHNYKKFDTVNYGIPYDYYSVLQYDDRAASKTAARVMLARDARFQKVMGEGKEISFMNMKLVNTMYGCIDDWLTNCKLSPEPCKNGGFTKKDCSCACPLGTTGANCENFVMSYNDALIQKLTPHSANITKPGEVTSPGYPKFIRLG</sequence>
<evidence type="ECO:0000256" key="1">
    <source>
        <dbReference type="ARBA" id="ARBA00022670"/>
    </source>
</evidence>
<dbReference type="SUPFAM" id="SSF55486">
    <property type="entry name" value="Metalloproteases ('zincins'), catalytic domain"/>
    <property type="match status" value="1"/>
</dbReference>
<keyword evidence="7" id="KW-0732">Signal</keyword>
<dbReference type="Gene3D" id="3.40.390.10">
    <property type="entry name" value="Collagenase (Catalytic Domain)"/>
    <property type="match status" value="1"/>
</dbReference>
<keyword evidence="9" id="KW-1185">Reference proteome</keyword>
<keyword evidence="4 6" id="KW-0862">Zinc</keyword>
<dbReference type="OrthoDB" id="291007at2759"/>
<comment type="caution">
    <text evidence="6">Lacks conserved residue(s) required for the propagation of feature annotation.</text>
</comment>
<dbReference type="PANTHER" id="PTHR10127:SF780">
    <property type="entry name" value="METALLOENDOPEPTIDASE"/>
    <property type="match status" value="1"/>
</dbReference>
<dbReference type="PROSITE" id="PS00022">
    <property type="entry name" value="EGF_1"/>
    <property type="match status" value="1"/>
</dbReference>
<proteinExistence type="predicted"/>
<comment type="cofactor">
    <cofactor evidence="6 7">
        <name>Zn(2+)</name>
        <dbReference type="ChEBI" id="CHEBI:29105"/>
    </cofactor>
    <text evidence="6 7">Binds 1 zinc ion per subunit.</text>
</comment>
<dbReference type="Proteomes" id="UP000694843">
    <property type="component" value="Unplaced"/>
</dbReference>
<evidence type="ECO:0000256" key="5">
    <source>
        <dbReference type="ARBA" id="ARBA00023049"/>
    </source>
</evidence>
<dbReference type="InterPro" id="IPR000742">
    <property type="entry name" value="EGF"/>
</dbReference>
<dbReference type="GO" id="GO:0004222">
    <property type="term" value="F:metalloendopeptidase activity"/>
    <property type="evidence" value="ECO:0007669"/>
    <property type="project" value="UniProtKB-UniRule"/>
</dbReference>
<reference evidence="10" key="1">
    <citation type="submission" date="2025-08" db="UniProtKB">
        <authorList>
            <consortium name="RefSeq"/>
        </authorList>
    </citation>
    <scope>IDENTIFICATION</scope>
    <source>
        <tissue evidence="10">Whole organism</tissue>
    </source>
</reference>
<dbReference type="InterPro" id="IPR024079">
    <property type="entry name" value="MetalloPept_cat_dom_sf"/>
</dbReference>
<evidence type="ECO:0000313" key="9">
    <source>
        <dbReference type="Proteomes" id="UP000694843"/>
    </source>
</evidence>
<keyword evidence="2 6" id="KW-0479">Metal-binding</keyword>
<protein>
    <recommendedName>
        <fullName evidence="7">Metalloendopeptidase</fullName>
        <ecNumber evidence="7">3.4.24.-</ecNumber>
    </recommendedName>
</protein>
<dbReference type="CDD" id="cd00054">
    <property type="entry name" value="EGF_CA"/>
    <property type="match status" value="1"/>
</dbReference>
<dbReference type="KEGG" id="hazt:108674419"/>
<accession>A0A8B7NVU5</accession>
<feature type="binding site" evidence="6">
    <location>
        <position position="160"/>
    </location>
    <ligand>
        <name>Zn(2+)</name>
        <dbReference type="ChEBI" id="CHEBI:29105"/>
        <note>catalytic</note>
    </ligand>
</feature>
<feature type="signal peptide" evidence="7">
    <location>
        <begin position="1"/>
        <end position="26"/>
    </location>
</feature>
<keyword evidence="3 6" id="KW-0378">Hydrolase</keyword>
<evidence type="ECO:0000256" key="2">
    <source>
        <dbReference type="ARBA" id="ARBA00022723"/>
    </source>
</evidence>
<dbReference type="GO" id="GO:0008270">
    <property type="term" value="F:zinc ion binding"/>
    <property type="evidence" value="ECO:0007669"/>
    <property type="project" value="UniProtKB-UniRule"/>
</dbReference>
<feature type="chain" id="PRO_5038161531" description="Metalloendopeptidase" evidence="7">
    <location>
        <begin position="27"/>
        <end position="334"/>
    </location>
</feature>
<dbReference type="SMART" id="SM00235">
    <property type="entry name" value="ZnMc"/>
    <property type="match status" value="1"/>
</dbReference>
<dbReference type="InterPro" id="IPR001506">
    <property type="entry name" value="Peptidase_M12A"/>
</dbReference>
<dbReference type="EC" id="3.4.24.-" evidence="7"/>